<sequence>MPSRNIRFQGKIAFIVRVAWRDSTWLQATAAGVAIGDTPVSMGSDPASGALDR</sequence>
<organism evidence="1 2">
    <name type="scientific">Penicillium expansum</name>
    <name type="common">Blue mold rot fungus</name>
    <dbReference type="NCBI Taxonomy" id="27334"/>
    <lineage>
        <taxon>Eukaryota</taxon>
        <taxon>Fungi</taxon>
        <taxon>Dikarya</taxon>
        <taxon>Ascomycota</taxon>
        <taxon>Pezizomycotina</taxon>
        <taxon>Eurotiomycetes</taxon>
        <taxon>Eurotiomycetidae</taxon>
        <taxon>Eurotiales</taxon>
        <taxon>Aspergillaceae</taxon>
        <taxon>Penicillium</taxon>
    </lineage>
</organism>
<reference evidence="1 2" key="1">
    <citation type="journal article" date="2015" name="Mol. Plant Microbe Interact.">
        <title>Genome, transcriptome, and functional analyses of Penicillium expansum provide new insights into secondary metabolism and pathogenicity.</title>
        <authorList>
            <person name="Ballester A.R."/>
            <person name="Marcet-Houben M."/>
            <person name="Levin E."/>
            <person name="Sela N."/>
            <person name="Selma-Lazaro C."/>
            <person name="Carmona L."/>
            <person name="Wisniewski M."/>
            <person name="Droby S."/>
            <person name="Gonzalez-Candelas L."/>
            <person name="Gabaldon T."/>
        </authorList>
    </citation>
    <scope>NUCLEOTIDE SEQUENCE [LARGE SCALE GENOMIC DNA]</scope>
    <source>
        <strain evidence="1 2">MD-8</strain>
    </source>
</reference>
<dbReference type="RefSeq" id="XP_016597229.1">
    <property type="nucleotide sequence ID" value="XM_016746209.1"/>
</dbReference>
<proteinExistence type="predicted"/>
<comment type="caution">
    <text evidence="1">The sequence shown here is derived from an EMBL/GenBank/DDBJ whole genome shotgun (WGS) entry which is preliminary data.</text>
</comment>
<dbReference type="AlphaFoldDB" id="A0A0A2JHV6"/>
<evidence type="ECO:0000313" key="2">
    <source>
        <dbReference type="Proteomes" id="UP000030143"/>
    </source>
</evidence>
<dbReference type="Proteomes" id="UP000030143">
    <property type="component" value="Unassembled WGS sequence"/>
</dbReference>
<name>A0A0A2JHV6_PENEN</name>
<evidence type="ECO:0000313" key="1">
    <source>
        <dbReference type="EMBL" id="KGO54954.1"/>
    </source>
</evidence>
<protein>
    <submittedName>
        <fullName evidence="1">Uncharacterized protein</fullName>
    </submittedName>
</protein>
<dbReference type="HOGENOM" id="CLU_3069410_0_0_1"/>
<keyword evidence="2" id="KW-1185">Reference proteome</keyword>
<dbReference type="VEuPathDB" id="FungiDB:PEXP_031960"/>
<dbReference type="GeneID" id="27681629"/>
<dbReference type="EMBL" id="JQFZ01000209">
    <property type="protein sequence ID" value="KGO54954.1"/>
    <property type="molecule type" value="Genomic_DNA"/>
</dbReference>
<gene>
    <name evidence="1" type="ORF">PEX2_089390</name>
</gene>
<accession>A0A0A2JHV6</accession>